<dbReference type="OrthoDB" id="1470350at2759"/>
<evidence type="ECO:0000313" key="7">
    <source>
        <dbReference type="Proteomes" id="UP000193560"/>
    </source>
</evidence>
<feature type="chain" id="PRO_5012485130" evidence="5">
    <location>
        <begin position="20"/>
        <end position="488"/>
    </location>
</feature>
<evidence type="ECO:0000256" key="3">
    <source>
        <dbReference type="ARBA" id="ARBA00023002"/>
    </source>
</evidence>
<dbReference type="GO" id="GO:0016705">
    <property type="term" value="F:oxidoreductase activity, acting on paired donors, with incorporation or reduction of molecular oxygen"/>
    <property type="evidence" value="ECO:0007669"/>
    <property type="project" value="InterPro"/>
</dbReference>
<dbReference type="GO" id="GO:0004497">
    <property type="term" value="F:monooxygenase activity"/>
    <property type="evidence" value="ECO:0007669"/>
    <property type="project" value="InterPro"/>
</dbReference>
<accession>A0A1X2IH49</accession>
<dbReference type="Pfam" id="PF00067">
    <property type="entry name" value="p450"/>
    <property type="match status" value="1"/>
</dbReference>
<comment type="caution">
    <text evidence="6">The sequence shown here is derived from an EMBL/GenBank/DDBJ whole genome shotgun (WGS) entry which is preliminary data.</text>
</comment>
<organism evidence="6 7">
    <name type="scientific">Absidia repens</name>
    <dbReference type="NCBI Taxonomy" id="90262"/>
    <lineage>
        <taxon>Eukaryota</taxon>
        <taxon>Fungi</taxon>
        <taxon>Fungi incertae sedis</taxon>
        <taxon>Mucoromycota</taxon>
        <taxon>Mucoromycotina</taxon>
        <taxon>Mucoromycetes</taxon>
        <taxon>Mucorales</taxon>
        <taxon>Cunninghamellaceae</taxon>
        <taxon>Absidia</taxon>
    </lineage>
</organism>
<dbReference type="InterPro" id="IPR001128">
    <property type="entry name" value="Cyt_P450"/>
</dbReference>
<comment type="similarity">
    <text evidence="1">Belongs to the cytochrome P450 family.</text>
</comment>
<sequence>MKTATLLTAGATLLLSALAVKYPNRPIFTEDREDIPSICAHPLVGITPTLLLAKDIFHQYLFDLFEKVNVMTLTGIGLGMPRSIMTIDPRNVDYILKDNFENYVKGAMLNDAAGDLLGHGIFNANGEAWKYQRKTAASIFNTKKISDQFTTVFLTQLQHMNYHIFDTAADNGQPLDFHDTMLRFTLNYFMEIGFGVELNALSSGNNLPFIRSFDICQANVFQRFANPAFQWTETLSAWFMPWKTTIAQHLDIIDDFAYGVIEDRQRGLNHGEERNDLLSKFMETTNEHGQKLSKEELRDVVLNFVIAGRDTTAQTISWMVYSLLTNPLVQSKLMAEIKAHITDELYENPVTIFYETLRLYPGVPANQKYALNDDIWPDGTVIKKNDYVLWSAYGQGRSRKIWGSDAKDFKPERWFTAEGDLRRESPGKWPAFNAGRKAKLATLEALVAVVTLLRKYELTLVPNQEITYRVSTTLPMKNGMNVYVKTRT</sequence>
<dbReference type="GO" id="GO:0020037">
    <property type="term" value="F:heme binding"/>
    <property type="evidence" value="ECO:0007669"/>
    <property type="project" value="InterPro"/>
</dbReference>
<proteinExistence type="inferred from homology"/>
<keyword evidence="2" id="KW-0479">Metal-binding</keyword>
<dbReference type="Gene3D" id="1.10.630.10">
    <property type="entry name" value="Cytochrome P450"/>
    <property type="match status" value="1"/>
</dbReference>
<keyword evidence="7" id="KW-1185">Reference proteome</keyword>
<dbReference type="InterPro" id="IPR002401">
    <property type="entry name" value="Cyt_P450_E_grp-I"/>
</dbReference>
<reference evidence="6 7" key="1">
    <citation type="submission" date="2016-07" db="EMBL/GenBank/DDBJ databases">
        <title>Pervasive Adenine N6-methylation of Active Genes in Fungi.</title>
        <authorList>
            <consortium name="DOE Joint Genome Institute"/>
            <person name="Mondo S.J."/>
            <person name="Dannebaum R.O."/>
            <person name="Kuo R.C."/>
            <person name="Labutti K."/>
            <person name="Haridas S."/>
            <person name="Kuo A."/>
            <person name="Salamov A."/>
            <person name="Ahrendt S.R."/>
            <person name="Lipzen A."/>
            <person name="Sullivan W."/>
            <person name="Andreopoulos W.B."/>
            <person name="Clum A."/>
            <person name="Lindquist E."/>
            <person name="Daum C."/>
            <person name="Ramamoorthy G.K."/>
            <person name="Gryganskyi A."/>
            <person name="Culley D."/>
            <person name="Magnuson J.K."/>
            <person name="James T.Y."/>
            <person name="O'Malley M.A."/>
            <person name="Stajich J.E."/>
            <person name="Spatafora J.W."/>
            <person name="Visel A."/>
            <person name="Grigoriev I.V."/>
        </authorList>
    </citation>
    <scope>NUCLEOTIDE SEQUENCE [LARGE SCALE GENOMIC DNA]</scope>
    <source>
        <strain evidence="6 7">NRRL 1336</strain>
    </source>
</reference>
<dbReference type="Proteomes" id="UP000193560">
    <property type="component" value="Unassembled WGS sequence"/>
</dbReference>
<protein>
    <submittedName>
        <fullName evidence="6">Cytochrome P450</fullName>
    </submittedName>
</protein>
<evidence type="ECO:0000256" key="4">
    <source>
        <dbReference type="ARBA" id="ARBA00023004"/>
    </source>
</evidence>
<dbReference type="InterPro" id="IPR036396">
    <property type="entry name" value="Cyt_P450_sf"/>
</dbReference>
<name>A0A1X2IH49_9FUNG</name>
<dbReference type="PANTHER" id="PTHR24296">
    <property type="entry name" value="CYTOCHROME P450"/>
    <property type="match status" value="1"/>
</dbReference>
<keyword evidence="3" id="KW-0560">Oxidoreductase</keyword>
<dbReference type="PRINTS" id="PR00385">
    <property type="entry name" value="P450"/>
</dbReference>
<dbReference type="PRINTS" id="PR00463">
    <property type="entry name" value="EP450I"/>
</dbReference>
<evidence type="ECO:0000256" key="2">
    <source>
        <dbReference type="ARBA" id="ARBA00022723"/>
    </source>
</evidence>
<dbReference type="GO" id="GO:0005506">
    <property type="term" value="F:iron ion binding"/>
    <property type="evidence" value="ECO:0007669"/>
    <property type="project" value="InterPro"/>
</dbReference>
<gene>
    <name evidence="6" type="ORF">BCR42DRAFT_327669</name>
</gene>
<evidence type="ECO:0000313" key="6">
    <source>
        <dbReference type="EMBL" id="ORZ16397.1"/>
    </source>
</evidence>
<keyword evidence="5" id="KW-0732">Signal</keyword>
<keyword evidence="4" id="KW-0408">Iron</keyword>
<feature type="signal peptide" evidence="5">
    <location>
        <begin position="1"/>
        <end position="19"/>
    </location>
</feature>
<dbReference type="SUPFAM" id="SSF48264">
    <property type="entry name" value="Cytochrome P450"/>
    <property type="match status" value="1"/>
</dbReference>
<dbReference type="EMBL" id="MCGE01000011">
    <property type="protein sequence ID" value="ORZ16397.1"/>
    <property type="molecule type" value="Genomic_DNA"/>
</dbReference>
<evidence type="ECO:0000256" key="1">
    <source>
        <dbReference type="ARBA" id="ARBA00010617"/>
    </source>
</evidence>
<evidence type="ECO:0000256" key="5">
    <source>
        <dbReference type="SAM" id="SignalP"/>
    </source>
</evidence>
<dbReference type="STRING" id="90262.A0A1X2IH49"/>
<dbReference type="AlphaFoldDB" id="A0A1X2IH49"/>